<proteinExistence type="predicted"/>
<sequence length="355" mass="35632">MPVRPDACPGVFALHDAADGALARVRLPGGAVGAAALRVLAGCADDLGDGAVHLTSRGNVQLRGLDRDDHRLAERLTAAGLLPSPAHERARNVLASPLSGIAGGLADVRALAPALDRGLCARPELAALPGRFLFALDDGRGDVAGEEPDLCWQAVSPGRGLLRVAGTPVAEVPIARAVAVLLDAAAEFLDGADGAWRARDVPGPQGPPAPAEPTAPPEGPTAARVGWVGGALVCSPPLGELSAAQLRVLAGAGPTVLVTPWRTLVLPDAAPGTDARLVAAGFVVDPASPVPLVSACAGRPGCAKALADVRADARAGLAADRFTGRVHLSGCARRCGSPRGAHRALVATGDGRYAG</sequence>
<feature type="region of interest" description="Disordered" evidence="7">
    <location>
        <begin position="196"/>
        <end position="222"/>
    </location>
</feature>
<organism evidence="9 10">
    <name type="scientific">Pseudonocardia humida</name>
    <dbReference type="NCBI Taxonomy" id="2800819"/>
    <lineage>
        <taxon>Bacteria</taxon>
        <taxon>Bacillati</taxon>
        <taxon>Actinomycetota</taxon>
        <taxon>Actinomycetes</taxon>
        <taxon>Pseudonocardiales</taxon>
        <taxon>Pseudonocardiaceae</taxon>
        <taxon>Pseudonocardia</taxon>
    </lineage>
</organism>
<gene>
    <name evidence="9" type="ORF">KDL28_32590</name>
</gene>
<dbReference type="EMBL" id="JAGSOV010000071">
    <property type="protein sequence ID" value="MCO1659811.1"/>
    <property type="molecule type" value="Genomic_DNA"/>
</dbReference>
<name>A0ABT1AA40_9PSEU</name>
<keyword evidence="6" id="KW-0411">Iron-sulfur</keyword>
<dbReference type="InterPro" id="IPR045854">
    <property type="entry name" value="NO2/SO3_Rdtase_4Fe4S_sf"/>
</dbReference>
<evidence type="ECO:0000256" key="1">
    <source>
        <dbReference type="ARBA" id="ARBA00022485"/>
    </source>
</evidence>
<keyword evidence="5" id="KW-0408">Iron</keyword>
<accession>A0ABT1AA40</accession>
<dbReference type="PANTHER" id="PTHR32439">
    <property type="entry name" value="FERREDOXIN--NITRITE REDUCTASE, CHLOROPLASTIC"/>
    <property type="match status" value="1"/>
</dbReference>
<dbReference type="RefSeq" id="WP_252444853.1">
    <property type="nucleotide sequence ID" value="NZ_JAGSOV010000071.1"/>
</dbReference>
<evidence type="ECO:0000256" key="6">
    <source>
        <dbReference type="ARBA" id="ARBA00023014"/>
    </source>
</evidence>
<evidence type="ECO:0000256" key="3">
    <source>
        <dbReference type="ARBA" id="ARBA00022723"/>
    </source>
</evidence>
<evidence type="ECO:0000313" key="9">
    <source>
        <dbReference type="EMBL" id="MCO1659811.1"/>
    </source>
</evidence>
<evidence type="ECO:0000256" key="2">
    <source>
        <dbReference type="ARBA" id="ARBA00022617"/>
    </source>
</evidence>
<dbReference type="InterPro" id="IPR005117">
    <property type="entry name" value="NiRdtase/SiRdtase_haem-b_fer"/>
</dbReference>
<dbReference type="SUPFAM" id="SSF56014">
    <property type="entry name" value="Nitrite and sulphite reductase 4Fe-4S domain-like"/>
    <property type="match status" value="2"/>
</dbReference>
<reference evidence="9" key="1">
    <citation type="submission" date="2021-04" db="EMBL/GenBank/DDBJ databases">
        <title>Pseudonocardia sp. nov., isolated from sandy soil of mangrove forest.</title>
        <authorList>
            <person name="Zan Z."/>
            <person name="Huang R."/>
            <person name="Liu W."/>
        </authorList>
    </citation>
    <scope>NUCLEOTIDE SEQUENCE</scope>
    <source>
        <strain evidence="9">S2-4</strain>
    </source>
</reference>
<keyword evidence="3" id="KW-0479">Metal-binding</keyword>
<keyword evidence="4" id="KW-0560">Oxidoreductase</keyword>
<comment type="caution">
    <text evidence="9">The sequence shown here is derived from an EMBL/GenBank/DDBJ whole genome shotgun (WGS) entry which is preliminary data.</text>
</comment>
<dbReference type="Proteomes" id="UP001165283">
    <property type="component" value="Unassembled WGS sequence"/>
</dbReference>
<evidence type="ECO:0000259" key="8">
    <source>
        <dbReference type="Pfam" id="PF03460"/>
    </source>
</evidence>
<evidence type="ECO:0000256" key="5">
    <source>
        <dbReference type="ARBA" id="ARBA00023004"/>
    </source>
</evidence>
<dbReference type="Gene3D" id="3.90.480.10">
    <property type="entry name" value="Sulfite Reductase Hemoprotein,Domain 2"/>
    <property type="match status" value="1"/>
</dbReference>
<dbReference type="Gene3D" id="3.30.413.10">
    <property type="entry name" value="Sulfite Reductase Hemoprotein, domain 1"/>
    <property type="match status" value="1"/>
</dbReference>
<feature type="compositionally biased region" description="Pro residues" evidence="7">
    <location>
        <begin position="204"/>
        <end position="219"/>
    </location>
</feature>
<keyword evidence="2" id="KW-0349">Heme</keyword>
<evidence type="ECO:0000256" key="4">
    <source>
        <dbReference type="ARBA" id="ARBA00023002"/>
    </source>
</evidence>
<evidence type="ECO:0000313" key="10">
    <source>
        <dbReference type="Proteomes" id="UP001165283"/>
    </source>
</evidence>
<dbReference type="Pfam" id="PF03460">
    <property type="entry name" value="NIR_SIR_ferr"/>
    <property type="match status" value="1"/>
</dbReference>
<protein>
    <submittedName>
        <fullName evidence="9">Precorrin-3B synthase</fullName>
    </submittedName>
</protein>
<dbReference type="InterPro" id="IPR036136">
    <property type="entry name" value="Nit/Sulf_reduc_fer-like_dom_sf"/>
</dbReference>
<feature type="domain" description="Nitrite/Sulfite reductase ferredoxin-like" evidence="8">
    <location>
        <begin position="22"/>
        <end position="70"/>
    </location>
</feature>
<dbReference type="InterPro" id="IPR051329">
    <property type="entry name" value="NIR_SIR_4Fe-4S"/>
</dbReference>
<dbReference type="PANTHER" id="PTHR32439:SF9">
    <property type="entry name" value="BLR3264 PROTEIN"/>
    <property type="match status" value="1"/>
</dbReference>
<keyword evidence="1" id="KW-0004">4Fe-4S</keyword>
<evidence type="ECO:0000256" key="7">
    <source>
        <dbReference type="SAM" id="MobiDB-lite"/>
    </source>
</evidence>
<keyword evidence="10" id="KW-1185">Reference proteome</keyword>
<dbReference type="SUPFAM" id="SSF55124">
    <property type="entry name" value="Nitrite/Sulfite reductase N-terminal domain-like"/>
    <property type="match status" value="2"/>
</dbReference>